<feature type="domain" description="Glycosyltransferase 2-like" evidence="3">
    <location>
        <begin position="5"/>
        <end position="136"/>
    </location>
</feature>
<name>A0ABS0FDH4_9FLAO</name>
<comment type="caution">
    <text evidence="4">The sequence shown here is derived from an EMBL/GenBank/DDBJ whole genome shotgun (WGS) entry which is preliminary data.</text>
</comment>
<dbReference type="PANTHER" id="PTHR22916">
    <property type="entry name" value="GLYCOSYLTRANSFERASE"/>
    <property type="match status" value="1"/>
</dbReference>
<dbReference type="SUPFAM" id="SSF53448">
    <property type="entry name" value="Nucleotide-diphospho-sugar transferases"/>
    <property type="match status" value="1"/>
</dbReference>
<evidence type="ECO:0000313" key="5">
    <source>
        <dbReference type="Proteomes" id="UP000660070"/>
    </source>
</evidence>
<dbReference type="InterPro" id="IPR029044">
    <property type="entry name" value="Nucleotide-diphossugar_trans"/>
</dbReference>
<dbReference type="RefSeq" id="WP_196080211.1">
    <property type="nucleotide sequence ID" value="NZ_JADPVI010000003.1"/>
</dbReference>
<reference evidence="4 5" key="1">
    <citation type="submission" date="2020-11" db="EMBL/GenBank/DDBJ databases">
        <title>Kaistella gelatinilytica sp. nov., a flavobacterium isolated from Antarctic Soil.</title>
        <authorList>
            <person name="Li J."/>
        </authorList>
    </citation>
    <scope>NUCLEOTIDE SEQUENCE [LARGE SCALE GENOMIC DNA]</scope>
    <source>
        <strain evidence="4 5">G5-32</strain>
    </source>
</reference>
<dbReference type="Gene3D" id="3.90.550.10">
    <property type="entry name" value="Spore Coat Polysaccharide Biosynthesis Protein SpsA, Chain A"/>
    <property type="match status" value="1"/>
</dbReference>
<evidence type="ECO:0000313" key="4">
    <source>
        <dbReference type="EMBL" id="MBF8457725.1"/>
    </source>
</evidence>
<evidence type="ECO:0000259" key="3">
    <source>
        <dbReference type="Pfam" id="PF00535"/>
    </source>
</evidence>
<accession>A0ABS0FDH4</accession>
<proteinExistence type="predicted"/>
<keyword evidence="2" id="KW-0808">Transferase</keyword>
<protein>
    <submittedName>
        <fullName evidence="4">Glycosyltransferase family 2 protein</fullName>
    </submittedName>
</protein>
<dbReference type="InterPro" id="IPR001173">
    <property type="entry name" value="Glyco_trans_2-like"/>
</dbReference>
<gene>
    <name evidence="4" type="ORF">IV494_11100</name>
</gene>
<keyword evidence="1" id="KW-0328">Glycosyltransferase</keyword>
<evidence type="ECO:0000256" key="1">
    <source>
        <dbReference type="ARBA" id="ARBA00022676"/>
    </source>
</evidence>
<dbReference type="CDD" id="cd00761">
    <property type="entry name" value="Glyco_tranf_GTA_type"/>
    <property type="match status" value="1"/>
</dbReference>
<dbReference type="EMBL" id="JADPVI010000003">
    <property type="protein sequence ID" value="MBF8457725.1"/>
    <property type="molecule type" value="Genomic_DNA"/>
</dbReference>
<sequence>MLKISVIIPVYNASAFLKKAVESALQFEEVKEILLIEDCSRDDSLKVCQELTLEYSRVQLFQHPDKGNHGAGATRNLGLKKASQEFIAFLDADDYYLPNRFDAEKELFKNEKTEGVFGAIGTEFLTEKGKEKFKEKFNTNTLSTVNYVAEGQKIFEGFFGNGKFLGAFFSLIALTIRKSALERESLQFNEKLRVHQDSDFITKLMYHCHLQTGIIDQPISMRGVHDDNRITSVINYSEDYYNKQMLLAESRYNWAKEQKAMPKEILLNFRLSYLTYKIGLTPTPIKYFNFVWHALQNPKLFKTRYRFLALKKHG</sequence>
<organism evidence="4 5">
    <name type="scientific">Kaistella gelatinilytica</name>
    <dbReference type="NCBI Taxonomy" id="2787636"/>
    <lineage>
        <taxon>Bacteria</taxon>
        <taxon>Pseudomonadati</taxon>
        <taxon>Bacteroidota</taxon>
        <taxon>Flavobacteriia</taxon>
        <taxon>Flavobacteriales</taxon>
        <taxon>Weeksellaceae</taxon>
        <taxon>Chryseobacterium group</taxon>
        <taxon>Kaistella</taxon>
    </lineage>
</organism>
<keyword evidence="5" id="KW-1185">Reference proteome</keyword>
<dbReference type="Proteomes" id="UP000660070">
    <property type="component" value="Unassembled WGS sequence"/>
</dbReference>
<dbReference type="Pfam" id="PF00535">
    <property type="entry name" value="Glycos_transf_2"/>
    <property type="match status" value="1"/>
</dbReference>
<dbReference type="PANTHER" id="PTHR22916:SF51">
    <property type="entry name" value="GLYCOSYLTRANSFERASE EPSH-RELATED"/>
    <property type="match status" value="1"/>
</dbReference>
<evidence type="ECO:0000256" key="2">
    <source>
        <dbReference type="ARBA" id="ARBA00022679"/>
    </source>
</evidence>